<feature type="repeat" description="PPR" evidence="3">
    <location>
        <begin position="80"/>
        <end position="114"/>
    </location>
</feature>
<feature type="repeat" description="PPR" evidence="3">
    <location>
        <begin position="116"/>
        <end position="150"/>
    </location>
</feature>
<dbReference type="PANTHER" id="PTHR47936">
    <property type="entry name" value="PPR_LONG DOMAIN-CONTAINING PROTEIN"/>
    <property type="match status" value="1"/>
</dbReference>
<keyword evidence="6" id="KW-1185">Reference proteome</keyword>
<dbReference type="PANTHER" id="PTHR47936:SF1">
    <property type="entry name" value="PENTATRICOPEPTIDE REPEAT-CONTAINING PROTEIN GUN1, CHLOROPLASTIC"/>
    <property type="match status" value="1"/>
</dbReference>
<evidence type="ECO:0000256" key="3">
    <source>
        <dbReference type="PROSITE-ProRule" id="PRU00708"/>
    </source>
</evidence>
<evidence type="ECO:0000259" key="4">
    <source>
        <dbReference type="Pfam" id="PF03016"/>
    </source>
</evidence>
<feature type="repeat" description="PPR" evidence="3">
    <location>
        <begin position="232"/>
        <end position="266"/>
    </location>
</feature>
<accession>A0A251QYG2</accession>
<evidence type="ECO:0000256" key="2">
    <source>
        <dbReference type="ARBA" id="ARBA00022737"/>
    </source>
</evidence>
<dbReference type="InterPro" id="IPR002885">
    <property type="entry name" value="PPR_rpt"/>
</dbReference>
<dbReference type="eggNOG" id="KOG1021">
    <property type="taxonomic scope" value="Eukaryota"/>
</dbReference>
<dbReference type="SUPFAM" id="SSF48452">
    <property type="entry name" value="TPR-like"/>
    <property type="match status" value="1"/>
</dbReference>
<keyword evidence="2" id="KW-0677">Repeat</keyword>
<dbReference type="SUPFAM" id="SSF81901">
    <property type="entry name" value="HCP-like"/>
    <property type="match status" value="1"/>
</dbReference>
<dbReference type="Pfam" id="PF13041">
    <property type="entry name" value="PPR_2"/>
    <property type="match status" value="4"/>
</dbReference>
<gene>
    <name evidence="5" type="ORF">PRUPE_1G166500</name>
</gene>
<comment type="similarity">
    <text evidence="1">Belongs to the PPR family. P subfamily.</text>
</comment>
<dbReference type="NCBIfam" id="TIGR00756">
    <property type="entry name" value="PPR"/>
    <property type="match status" value="11"/>
</dbReference>
<dbReference type="Pfam" id="PF03016">
    <property type="entry name" value="Exostosin_GT47"/>
    <property type="match status" value="1"/>
</dbReference>
<evidence type="ECO:0000313" key="6">
    <source>
        <dbReference type="Proteomes" id="UP000006882"/>
    </source>
</evidence>
<feature type="repeat" description="PPR" evidence="3">
    <location>
        <begin position="302"/>
        <end position="336"/>
    </location>
</feature>
<feature type="repeat" description="PPR" evidence="3">
    <location>
        <begin position="197"/>
        <end position="231"/>
    </location>
</feature>
<dbReference type="EMBL" id="CM007651">
    <property type="protein sequence ID" value="ONI28882.1"/>
    <property type="molecule type" value="Genomic_DNA"/>
</dbReference>
<feature type="repeat" description="PPR" evidence="3">
    <location>
        <begin position="45"/>
        <end position="79"/>
    </location>
</feature>
<dbReference type="Gramene" id="ONI28882">
    <property type="protein sequence ID" value="ONI28882"/>
    <property type="gene ID" value="PRUPE_1G166500"/>
</dbReference>
<dbReference type="Pfam" id="PF12854">
    <property type="entry name" value="PPR_1"/>
    <property type="match status" value="1"/>
</dbReference>
<dbReference type="Gene3D" id="1.25.40.10">
    <property type="entry name" value="Tetratricopeptide repeat domain"/>
    <property type="match status" value="5"/>
</dbReference>
<feature type="repeat" description="PPR" evidence="3">
    <location>
        <begin position="267"/>
        <end position="301"/>
    </location>
</feature>
<sequence length="626" mass="71184">MLACVGLHPEVGTLSVVINCLCRMNRVDLGFSVLATILKHGLQPNAYTLNALLHGVCKYRSLSEAMDLFQKIEEKGLACSEITYATIINGLSRAGKTCMALEILEQMYEDGRFKPVPHCYNPIIDRLRKERRIDEALTLFRDMINKSVVPDKFSYTSLIYGLCNMGLWTRALALFEIMKNKGIKPNVFHFNSLIDASCKSGNSVLDALGKEGKTAEALNLVEEMFRRGVKPNVVTYSSLINSLCHSAQWKEATRLFNRMLDEGIAPNVVTFTTVIHALCKERRIEEALSVLELMPQRGMRLNIFTYNSLIYGMCRTYQWAEATRLFDEMAKKVIDLMVIKDRVPDIASCYKALVNGYMQAKRTGEALRLVEEMIEQGVMPDLETLKALRGLRPKRHVLMQRKTSRPGCDPILRYGLWKRALALFEIMNENGIIPDAVTFTSLISAACKSGKWEEAVRLFRNLIDSIRGQAYEAVPSFKQLQPPGDSHTRRSTFDSFLTGCIPVFFHPATAYTQYLWHLPQNHTKYSVFIPVKEVEDLKEGIIEKTLLGISKHEELAMRDEVIRLIPNLVYADPRSRLETEDAFDLAVQGILERIENVREVIRERKDPGIGFADEDNFKFTFPETPE</sequence>
<evidence type="ECO:0000256" key="1">
    <source>
        <dbReference type="ARBA" id="ARBA00007626"/>
    </source>
</evidence>
<feature type="repeat" description="PPR" evidence="3">
    <location>
        <begin position="435"/>
        <end position="465"/>
    </location>
</feature>
<feature type="repeat" description="PPR" evidence="3">
    <location>
        <begin position="346"/>
        <end position="380"/>
    </location>
</feature>
<proteinExistence type="inferred from homology"/>
<protein>
    <recommendedName>
        <fullName evidence="4">Exostosin GT47 domain-containing protein</fullName>
    </recommendedName>
</protein>
<evidence type="ECO:0000313" key="5">
    <source>
        <dbReference type="EMBL" id="ONI28882.1"/>
    </source>
</evidence>
<dbReference type="PROSITE" id="PS51375">
    <property type="entry name" value="PPR"/>
    <property type="match status" value="11"/>
</dbReference>
<name>A0A251QYG2_PRUPE</name>
<feature type="repeat" description="PPR" evidence="3">
    <location>
        <begin position="151"/>
        <end position="185"/>
    </location>
</feature>
<dbReference type="Proteomes" id="UP000006882">
    <property type="component" value="Chromosome G1"/>
</dbReference>
<dbReference type="InterPro" id="IPR040911">
    <property type="entry name" value="Exostosin_GT47"/>
</dbReference>
<feature type="domain" description="Exostosin GT47" evidence="4">
    <location>
        <begin position="480"/>
        <end position="539"/>
    </location>
</feature>
<dbReference type="AlphaFoldDB" id="A0A251QYG2"/>
<dbReference type="InterPro" id="IPR011990">
    <property type="entry name" value="TPR-like_helical_dom_sf"/>
</dbReference>
<dbReference type="Pfam" id="PF01535">
    <property type="entry name" value="PPR"/>
    <property type="match status" value="2"/>
</dbReference>
<reference evidence="5 6" key="1">
    <citation type="journal article" date="2013" name="Nat. Genet.">
        <title>The high-quality draft genome of peach (Prunus persica) identifies unique patterns of genetic diversity, domestication and genome evolution.</title>
        <authorList>
            <consortium name="International Peach Genome Initiative"/>
            <person name="Verde I."/>
            <person name="Abbott A.G."/>
            <person name="Scalabrin S."/>
            <person name="Jung S."/>
            <person name="Shu S."/>
            <person name="Marroni F."/>
            <person name="Zhebentyayeva T."/>
            <person name="Dettori M.T."/>
            <person name="Grimwood J."/>
            <person name="Cattonaro F."/>
            <person name="Zuccolo A."/>
            <person name="Rossini L."/>
            <person name="Jenkins J."/>
            <person name="Vendramin E."/>
            <person name="Meisel L.A."/>
            <person name="Decroocq V."/>
            <person name="Sosinski B."/>
            <person name="Prochnik S."/>
            <person name="Mitros T."/>
            <person name="Policriti A."/>
            <person name="Cipriani G."/>
            <person name="Dondini L."/>
            <person name="Ficklin S."/>
            <person name="Goodstein D.M."/>
            <person name="Xuan P."/>
            <person name="Del Fabbro C."/>
            <person name="Aramini V."/>
            <person name="Copetti D."/>
            <person name="Gonzalez S."/>
            <person name="Horner D.S."/>
            <person name="Falchi R."/>
            <person name="Lucas S."/>
            <person name="Mica E."/>
            <person name="Maldonado J."/>
            <person name="Lazzari B."/>
            <person name="Bielenberg D."/>
            <person name="Pirona R."/>
            <person name="Miculan M."/>
            <person name="Barakat A."/>
            <person name="Testolin R."/>
            <person name="Stella A."/>
            <person name="Tartarini S."/>
            <person name="Tonutti P."/>
            <person name="Arus P."/>
            <person name="Orellana A."/>
            <person name="Wells C."/>
            <person name="Main D."/>
            <person name="Vizzotto G."/>
            <person name="Silva H."/>
            <person name="Salamini F."/>
            <person name="Schmutz J."/>
            <person name="Morgante M."/>
            <person name="Rokhsar D.S."/>
        </authorList>
    </citation>
    <scope>NUCLEOTIDE SEQUENCE [LARGE SCALE GENOMIC DNA]</scope>
    <source>
        <strain evidence="6">cv. Nemared</strain>
    </source>
</reference>
<organism evidence="5 6">
    <name type="scientific">Prunus persica</name>
    <name type="common">Peach</name>
    <name type="synonym">Amygdalus persica</name>
    <dbReference type="NCBI Taxonomy" id="3760"/>
    <lineage>
        <taxon>Eukaryota</taxon>
        <taxon>Viridiplantae</taxon>
        <taxon>Streptophyta</taxon>
        <taxon>Embryophyta</taxon>
        <taxon>Tracheophyta</taxon>
        <taxon>Spermatophyta</taxon>
        <taxon>Magnoliopsida</taxon>
        <taxon>eudicotyledons</taxon>
        <taxon>Gunneridae</taxon>
        <taxon>Pentapetalae</taxon>
        <taxon>rosids</taxon>
        <taxon>fabids</taxon>
        <taxon>Rosales</taxon>
        <taxon>Rosaceae</taxon>
        <taxon>Amygdaloideae</taxon>
        <taxon>Amygdaleae</taxon>
        <taxon>Prunus</taxon>
    </lineage>
</organism>
<feature type="repeat" description="PPR" evidence="3">
    <location>
        <begin position="10"/>
        <end position="44"/>
    </location>
</feature>